<dbReference type="InterPro" id="IPR001878">
    <property type="entry name" value="Znf_CCHC"/>
</dbReference>
<dbReference type="InterPro" id="IPR043128">
    <property type="entry name" value="Rev_trsase/Diguanyl_cyclase"/>
</dbReference>
<dbReference type="GO" id="GO:0003676">
    <property type="term" value="F:nucleic acid binding"/>
    <property type="evidence" value="ECO:0007669"/>
    <property type="project" value="InterPro"/>
</dbReference>
<sequence length="1008" mass="114058">DLELPEDVPLSLDYVSGPEEPEQVLIEDQPYAAADSPIALSPRYIVDPDPEEDPEDESEDGPTYYPVDGGDDDYDDDDDNDDDDSSRDDADDEDEEEASEEDEDEKEEEEHLASADSPAAASPVMDPVPSAEETKPFEIDESTATPPPPPPPPVYHTAAKMTPPSGTPPILPIPLPTSSLPLPLPSTDHRADVHEVVLSPQKRLCIAPGPRFKVGESSYAAAARSTGSSRADYGFADTLDAKIRRDPDREIVMSDQLNLLRRDRRFHARMARLIEGEAKVARKAWVQAMDAIDIVHSKTQMVALQSQQTPTRDPAHLDVSEEAGSSSLIWLCAVKNQAKFATCTLHGVALTWWKSHVKTVGHDVTYGELALLCGRMFLEESDKIKKYRNGLPNMIHGSVMASKPKTMQVANQQQQNRRQNTSRVYTARPSEKRESSGNANTGNNQRTTRANQRGSVFYKCGAQGHFKRECPKLKNNNRGNQGGNGNAPAKVYVVGNAGTNPDSNIVTDMFLLNNRYASILFDTGADMSFVFAAFSSLIDITPTTLDYYYDKYMLKGCHVFLAYVTTKKTEDKSEGKRLEDVPIVRDFIVVFPEDLPSLPPTRQELPDQLQELSDKGFIRPSSSPWGASVLFVKKKDGSFRMCIVYQELNKLTMKNRSPLPKIDDLFDQLQGSNVYSKIELRSVMPFGLKNASAVFMDLMNRVCKPYLGKFVIVFIDDILIYSRNKKEHEEHLKEIMELLKKEKLTKCTVFTNHKSLQHILDQMELNMRQRHWLELLSDYDCEIHYHPRKANIVADALSRKEWNKPLQTNKQSEMNIQTLKDMIRTYVIDFGNGWLKHFPLVKFSYNNSYHASIKAAPFEALYGRKCRSPVCWAEVGEVQPTDTKIVQETTKKIVQIKQRIQAAYGRKKSYADLKRKPMKFQVGDRVMLKVSPWKGVVRYGKQAKLNPMYVGPFKVLEKVRHIAYKLELPQELSRVHNTFYVSNLKKCYFDDPLVIPLDGLHIDDKLHF</sequence>
<dbReference type="EMBL" id="BKCJ010006102">
    <property type="protein sequence ID" value="GEU70390.1"/>
    <property type="molecule type" value="Genomic_DNA"/>
</dbReference>
<dbReference type="InterPro" id="IPR043502">
    <property type="entry name" value="DNA/RNA_pol_sf"/>
</dbReference>
<feature type="compositionally biased region" description="Polar residues" evidence="2">
    <location>
        <begin position="436"/>
        <end position="454"/>
    </location>
</feature>
<dbReference type="Pfam" id="PF24626">
    <property type="entry name" value="SH3_Tf2-1"/>
    <property type="match status" value="1"/>
</dbReference>
<evidence type="ECO:0000256" key="1">
    <source>
        <dbReference type="PROSITE-ProRule" id="PRU00047"/>
    </source>
</evidence>
<comment type="caution">
    <text evidence="4">The sequence shown here is derived from an EMBL/GenBank/DDBJ whole genome shotgun (WGS) entry which is preliminary data.</text>
</comment>
<dbReference type="GO" id="GO:0003964">
    <property type="term" value="F:RNA-directed DNA polymerase activity"/>
    <property type="evidence" value="ECO:0007669"/>
    <property type="project" value="UniProtKB-KW"/>
</dbReference>
<dbReference type="InterPro" id="IPR056924">
    <property type="entry name" value="SH3_Tf2-1"/>
</dbReference>
<dbReference type="Gene3D" id="3.30.70.270">
    <property type="match status" value="2"/>
</dbReference>
<dbReference type="PROSITE" id="PS50158">
    <property type="entry name" value="ZF_CCHC"/>
    <property type="match status" value="1"/>
</dbReference>
<dbReference type="InterPro" id="IPR053134">
    <property type="entry name" value="RNA-dir_DNA_polymerase"/>
</dbReference>
<dbReference type="InterPro" id="IPR000477">
    <property type="entry name" value="RT_dom"/>
</dbReference>
<dbReference type="GO" id="GO:0008270">
    <property type="term" value="F:zinc ion binding"/>
    <property type="evidence" value="ECO:0007669"/>
    <property type="project" value="UniProtKB-KW"/>
</dbReference>
<keyword evidence="4" id="KW-0695">RNA-directed DNA polymerase</keyword>
<evidence type="ECO:0000259" key="3">
    <source>
        <dbReference type="PROSITE" id="PS50158"/>
    </source>
</evidence>
<dbReference type="PANTHER" id="PTHR24559:SF444">
    <property type="entry name" value="REVERSE TRANSCRIPTASE DOMAIN-CONTAINING PROTEIN"/>
    <property type="match status" value="1"/>
</dbReference>
<feature type="compositionally biased region" description="Low complexity" evidence="2">
    <location>
        <begin position="114"/>
        <end position="131"/>
    </location>
</feature>
<keyword evidence="1" id="KW-0863">Zinc-finger</keyword>
<keyword evidence="4" id="KW-0808">Transferase</keyword>
<dbReference type="PANTHER" id="PTHR24559">
    <property type="entry name" value="TRANSPOSON TY3-I GAG-POL POLYPROTEIN"/>
    <property type="match status" value="1"/>
</dbReference>
<dbReference type="SUPFAM" id="SSF56672">
    <property type="entry name" value="DNA/RNA polymerases"/>
    <property type="match status" value="1"/>
</dbReference>
<dbReference type="SUPFAM" id="SSF57756">
    <property type="entry name" value="Retrovirus zinc finger-like domains"/>
    <property type="match status" value="1"/>
</dbReference>
<feature type="compositionally biased region" description="Pro residues" evidence="2">
    <location>
        <begin position="145"/>
        <end position="154"/>
    </location>
</feature>
<feature type="compositionally biased region" description="Acidic residues" evidence="2">
    <location>
        <begin position="69"/>
        <end position="110"/>
    </location>
</feature>
<dbReference type="Pfam" id="PF08284">
    <property type="entry name" value="RVP_2"/>
    <property type="match status" value="1"/>
</dbReference>
<feature type="region of interest" description="Disordered" evidence="2">
    <location>
        <begin position="404"/>
        <end position="454"/>
    </location>
</feature>
<accession>A0A6L2M9R9</accession>
<dbReference type="CDD" id="cd01647">
    <property type="entry name" value="RT_LTR"/>
    <property type="match status" value="1"/>
</dbReference>
<dbReference type="InterPro" id="IPR012337">
    <property type="entry name" value="RNaseH-like_sf"/>
</dbReference>
<feature type="region of interest" description="Disordered" evidence="2">
    <location>
        <begin position="1"/>
        <end position="165"/>
    </location>
</feature>
<reference evidence="4" key="1">
    <citation type="journal article" date="2019" name="Sci. Rep.">
        <title>Draft genome of Tanacetum cinerariifolium, the natural source of mosquito coil.</title>
        <authorList>
            <person name="Yamashiro T."/>
            <person name="Shiraishi A."/>
            <person name="Satake H."/>
            <person name="Nakayama K."/>
        </authorList>
    </citation>
    <scope>NUCLEOTIDE SEQUENCE</scope>
</reference>
<dbReference type="InterPro" id="IPR036875">
    <property type="entry name" value="Znf_CCHC_sf"/>
</dbReference>
<dbReference type="Pfam" id="PF00098">
    <property type="entry name" value="zf-CCHC"/>
    <property type="match status" value="1"/>
</dbReference>
<dbReference type="Gene3D" id="4.10.60.10">
    <property type="entry name" value="Zinc finger, CCHC-type"/>
    <property type="match status" value="1"/>
</dbReference>
<evidence type="ECO:0000313" key="4">
    <source>
        <dbReference type="EMBL" id="GEU70390.1"/>
    </source>
</evidence>
<keyword evidence="4" id="KW-0548">Nucleotidyltransferase</keyword>
<keyword evidence="1" id="KW-0862">Zinc</keyword>
<feature type="non-terminal residue" evidence="4">
    <location>
        <position position="1"/>
    </location>
</feature>
<dbReference type="Pfam" id="PF00078">
    <property type="entry name" value="RVT_1"/>
    <property type="match status" value="1"/>
</dbReference>
<dbReference type="Gene3D" id="3.10.10.10">
    <property type="entry name" value="HIV Type 1 Reverse Transcriptase, subunit A, domain 1"/>
    <property type="match status" value="1"/>
</dbReference>
<proteinExistence type="predicted"/>
<feature type="compositionally biased region" description="Acidic residues" evidence="2">
    <location>
        <begin position="48"/>
        <end position="60"/>
    </location>
</feature>
<name>A0A6L2M9R9_TANCI</name>
<protein>
    <submittedName>
        <fullName evidence="4">Putative reverse transcriptase domain-containing protein</fullName>
    </submittedName>
</protein>
<keyword evidence="1" id="KW-0479">Metal-binding</keyword>
<organism evidence="4">
    <name type="scientific">Tanacetum cinerariifolium</name>
    <name type="common">Dalmatian daisy</name>
    <name type="synonym">Chrysanthemum cinerariifolium</name>
    <dbReference type="NCBI Taxonomy" id="118510"/>
    <lineage>
        <taxon>Eukaryota</taxon>
        <taxon>Viridiplantae</taxon>
        <taxon>Streptophyta</taxon>
        <taxon>Embryophyta</taxon>
        <taxon>Tracheophyta</taxon>
        <taxon>Spermatophyta</taxon>
        <taxon>Magnoliopsida</taxon>
        <taxon>eudicotyledons</taxon>
        <taxon>Gunneridae</taxon>
        <taxon>Pentapetalae</taxon>
        <taxon>asterids</taxon>
        <taxon>campanulids</taxon>
        <taxon>Asterales</taxon>
        <taxon>Asteraceae</taxon>
        <taxon>Asteroideae</taxon>
        <taxon>Anthemideae</taxon>
        <taxon>Anthemidinae</taxon>
        <taxon>Tanacetum</taxon>
    </lineage>
</organism>
<dbReference type="AlphaFoldDB" id="A0A6L2M9R9"/>
<feature type="domain" description="CCHC-type" evidence="3">
    <location>
        <begin position="458"/>
        <end position="472"/>
    </location>
</feature>
<evidence type="ECO:0000256" key="2">
    <source>
        <dbReference type="SAM" id="MobiDB-lite"/>
    </source>
</evidence>
<dbReference type="SUPFAM" id="SSF53098">
    <property type="entry name" value="Ribonuclease H-like"/>
    <property type="match status" value="1"/>
</dbReference>
<gene>
    <name evidence="4" type="ORF">Tci_042368</name>
</gene>